<dbReference type="OrthoDB" id="247764at2"/>
<sequence>MSTLLEEPETDSAVRASAAQQLRTTMAALRLSFTWWGVRKTLSAQQKSQAAEAFGAEGDFLSAGKKLIDTSNPRYKAVTAVRGRAVQLWKALSLPYPEPGIRLIKHGNLALIDVQLTSLKDELREAVVGLEEHFSQLKAAAQRRLGELYNEADYPAALSGLFDMQWDFPSVEPPDYLRRLSPQMYEAEARRVAARFDEAVMLAETAFTEELAKLVERLAERLSGQTDGKPKTFRDSTVSNLTEFFERFRALNVRSNEQLDELVDQAQQVVRGVEPQQLRDSLSLRQQVAGELQNVQNSLDTLLVDRPRRAILRRPR</sequence>
<dbReference type="RefSeq" id="WP_145048209.1">
    <property type="nucleotide sequence ID" value="NZ_CP036433.1"/>
</dbReference>
<evidence type="ECO:0000313" key="2">
    <source>
        <dbReference type="Proteomes" id="UP000317648"/>
    </source>
</evidence>
<keyword evidence="2" id="KW-1185">Reference proteome</keyword>
<proteinExistence type="predicted"/>
<evidence type="ECO:0000313" key="1">
    <source>
        <dbReference type="EMBL" id="QDU92339.1"/>
    </source>
</evidence>
<dbReference type="EMBL" id="CP036433">
    <property type="protein sequence ID" value="QDU92339.1"/>
    <property type="molecule type" value="Genomic_DNA"/>
</dbReference>
<dbReference type="KEGG" id="lcre:Pla8534_00840"/>
<dbReference type="Proteomes" id="UP000317648">
    <property type="component" value="Chromosome"/>
</dbReference>
<gene>
    <name evidence="1" type="ORF">Pla8534_00840</name>
</gene>
<dbReference type="AlphaFoldDB" id="A0A518DKI5"/>
<name>A0A518DKI5_9BACT</name>
<protein>
    <submittedName>
        <fullName evidence="1">Uncharacterized protein</fullName>
    </submittedName>
</protein>
<reference evidence="1 2" key="1">
    <citation type="submission" date="2019-02" db="EMBL/GenBank/DDBJ databases">
        <title>Deep-cultivation of Planctomycetes and their phenomic and genomic characterization uncovers novel biology.</title>
        <authorList>
            <person name="Wiegand S."/>
            <person name="Jogler M."/>
            <person name="Boedeker C."/>
            <person name="Pinto D."/>
            <person name="Vollmers J."/>
            <person name="Rivas-Marin E."/>
            <person name="Kohn T."/>
            <person name="Peeters S.H."/>
            <person name="Heuer A."/>
            <person name="Rast P."/>
            <person name="Oberbeckmann S."/>
            <person name="Bunk B."/>
            <person name="Jeske O."/>
            <person name="Meyerdierks A."/>
            <person name="Storesund J.E."/>
            <person name="Kallscheuer N."/>
            <person name="Luecker S."/>
            <person name="Lage O.M."/>
            <person name="Pohl T."/>
            <person name="Merkel B.J."/>
            <person name="Hornburger P."/>
            <person name="Mueller R.-W."/>
            <person name="Bruemmer F."/>
            <person name="Labrenz M."/>
            <person name="Spormann A.M."/>
            <person name="Op den Camp H."/>
            <person name="Overmann J."/>
            <person name="Amann R."/>
            <person name="Jetten M.S.M."/>
            <person name="Mascher T."/>
            <person name="Medema M.H."/>
            <person name="Devos D.P."/>
            <person name="Kaster A.-K."/>
            <person name="Ovreas L."/>
            <person name="Rohde M."/>
            <person name="Galperin M.Y."/>
            <person name="Jogler C."/>
        </authorList>
    </citation>
    <scope>NUCLEOTIDE SEQUENCE [LARGE SCALE GENOMIC DNA]</scope>
    <source>
        <strain evidence="1 2">Pla85_3_4</strain>
    </source>
</reference>
<organism evidence="1 2">
    <name type="scientific">Lignipirellula cremea</name>
    <dbReference type="NCBI Taxonomy" id="2528010"/>
    <lineage>
        <taxon>Bacteria</taxon>
        <taxon>Pseudomonadati</taxon>
        <taxon>Planctomycetota</taxon>
        <taxon>Planctomycetia</taxon>
        <taxon>Pirellulales</taxon>
        <taxon>Pirellulaceae</taxon>
        <taxon>Lignipirellula</taxon>
    </lineage>
</organism>
<accession>A0A518DKI5</accession>